<dbReference type="Gene3D" id="1.25.40.10">
    <property type="entry name" value="Tetratricopeptide repeat domain"/>
    <property type="match status" value="3"/>
</dbReference>
<keyword evidence="2" id="KW-0677">Repeat</keyword>
<dbReference type="EMBL" id="NBSK02000003">
    <property type="protein sequence ID" value="KAJ0215052.1"/>
    <property type="molecule type" value="Genomic_DNA"/>
</dbReference>
<gene>
    <name evidence="4" type="ORF">LSAT_V11C300146570</name>
</gene>
<dbReference type="Proteomes" id="UP000235145">
    <property type="component" value="Unassembled WGS sequence"/>
</dbReference>
<keyword evidence="5" id="KW-1185">Reference proteome</keyword>
<accession>A0A9R1W1Y6</accession>
<protein>
    <recommendedName>
        <fullName evidence="6">Pentacotripeptide-repeat region of PRORP domain-containing protein</fullName>
    </recommendedName>
</protein>
<dbReference type="PANTHER" id="PTHR47933">
    <property type="entry name" value="PENTATRICOPEPTIDE REPEAT-CONTAINING PROTEIN 1, MITOCHONDRIAL"/>
    <property type="match status" value="1"/>
</dbReference>
<dbReference type="PANTHER" id="PTHR47933:SF11">
    <property type="entry name" value="PENTATRICOPEPTIDE REPEAT-CONTAINING PROTEIN 2"/>
    <property type="match status" value="1"/>
</dbReference>
<proteinExistence type="inferred from homology"/>
<organism evidence="4 5">
    <name type="scientific">Lactuca sativa</name>
    <name type="common">Garden lettuce</name>
    <dbReference type="NCBI Taxonomy" id="4236"/>
    <lineage>
        <taxon>Eukaryota</taxon>
        <taxon>Viridiplantae</taxon>
        <taxon>Streptophyta</taxon>
        <taxon>Embryophyta</taxon>
        <taxon>Tracheophyta</taxon>
        <taxon>Spermatophyta</taxon>
        <taxon>Magnoliopsida</taxon>
        <taxon>eudicotyledons</taxon>
        <taxon>Gunneridae</taxon>
        <taxon>Pentapetalae</taxon>
        <taxon>asterids</taxon>
        <taxon>campanulids</taxon>
        <taxon>Asterales</taxon>
        <taxon>Asteraceae</taxon>
        <taxon>Cichorioideae</taxon>
        <taxon>Cichorieae</taxon>
        <taxon>Lactucinae</taxon>
        <taxon>Lactuca</taxon>
    </lineage>
</organism>
<reference evidence="4 5" key="1">
    <citation type="journal article" date="2017" name="Nat. Commun.">
        <title>Genome assembly with in vitro proximity ligation data and whole-genome triplication in lettuce.</title>
        <authorList>
            <person name="Reyes-Chin-Wo S."/>
            <person name="Wang Z."/>
            <person name="Yang X."/>
            <person name="Kozik A."/>
            <person name="Arikit S."/>
            <person name="Song C."/>
            <person name="Xia L."/>
            <person name="Froenicke L."/>
            <person name="Lavelle D.O."/>
            <person name="Truco M.J."/>
            <person name="Xia R."/>
            <person name="Zhu S."/>
            <person name="Xu C."/>
            <person name="Xu H."/>
            <person name="Xu X."/>
            <person name="Cox K."/>
            <person name="Korf I."/>
            <person name="Meyers B.C."/>
            <person name="Michelmore R.W."/>
        </authorList>
    </citation>
    <scope>NUCLEOTIDE SEQUENCE [LARGE SCALE GENOMIC DNA]</scope>
    <source>
        <strain evidence="5">cv. Salinas</strain>
        <tissue evidence="4">Seedlings</tissue>
    </source>
</reference>
<evidence type="ECO:0000256" key="3">
    <source>
        <dbReference type="PROSITE-ProRule" id="PRU00708"/>
    </source>
</evidence>
<feature type="repeat" description="PPR" evidence="3">
    <location>
        <begin position="209"/>
        <end position="243"/>
    </location>
</feature>
<evidence type="ECO:0000313" key="5">
    <source>
        <dbReference type="Proteomes" id="UP000235145"/>
    </source>
</evidence>
<dbReference type="InterPro" id="IPR002885">
    <property type="entry name" value="PPR_rpt"/>
</dbReference>
<comment type="similarity">
    <text evidence="1">Belongs to the PPR family. P subfamily.</text>
</comment>
<name>A0A9R1W1Y6_LACSA</name>
<dbReference type="Gramene" id="rna-gnl|WGS:NBSK|LSAT_3X111640_mrna">
    <property type="protein sequence ID" value="cds-PLY64758.1"/>
    <property type="gene ID" value="gene-LSAT_3X111640"/>
</dbReference>
<dbReference type="PROSITE" id="PS51375">
    <property type="entry name" value="PPR"/>
    <property type="match status" value="4"/>
</dbReference>
<dbReference type="Pfam" id="PF13041">
    <property type="entry name" value="PPR_2"/>
    <property type="match status" value="1"/>
</dbReference>
<dbReference type="NCBIfam" id="TIGR00756">
    <property type="entry name" value="PPR"/>
    <property type="match status" value="4"/>
</dbReference>
<feature type="repeat" description="PPR" evidence="3">
    <location>
        <begin position="315"/>
        <end position="349"/>
    </location>
</feature>
<evidence type="ECO:0000313" key="4">
    <source>
        <dbReference type="EMBL" id="KAJ0215052.1"/>
    </source>
</evidence>
<evidence type="ECO:0000256" key="1">
    <source>
        <dbReference type="ARBA" id="ARBA00007626"/>
    </source>
</evidence>
<dbReference type="Pfam" id="PF01535">
    <property type="entry name" value="PPR"/>
    <property type="match status" value="1"/>
</dbReference>
<dbReference type="InterPro" id="IPR011990">
    <property type="entry name" value="TPR-like_helical_dom_sf"/>
</dbReference>
<evidence type="ECO:0000256" key="2">
    <source>
        <dbReference type="ARBA" id="ARBA00022737"/>
    </source>
</evidence>
<comment type="caution">
    <text evidence="4">The sequence shown here is derived from an EMBL/GenBank/DDBJ whole genome shotgun (WGS) entry which is preliminary data.</text>
</comment>
<dbReference type="AlphaFoldDB" id="A0A9R1W1Y6"/>
<sequence length="349" mass="39314">MVLVLRGKPKNLASFIVSGSFDKFKDILATHSPILSFRNPSSFLQLSNGIFTPKTISARSHSTASSNRQTMVKHPRSMSEKITNLDDALQLFDEMTQRQPLPSVVKFNQSLQAVAKMKHYSCSIELFKQMNVVRVPVDAYTINIVIKCCCQMHHTSEGFAVLGYGFKRDISPDVCTFSALLNGLILEDSVLKAERLFKKLIKEELCEPDTIMYTTMIKGLCKFGNNDTAIALLKLMDRSGCKRNVVTYNTIIDSLCKDQMVDDAFNLFKEMVFHKGILPDVITYNSLIHGLCNLCRWDEVSKLLKEMEDDRISPSVNTFNILVDALCKEGKVEDANCVINIMIQRGKDS</sequence>
<feature type="repeat" description="PPR" evidence="3">
    <location>
        <begin position="244"/>
        <end position="279"/>
    </location>
</feature>
<dbReference type="InterPro" id="IPR051240">
    <property type="entry name" value="Mito_RNA-Proc/Resp"/>
</dbReference>
<dbReference type="Pfam" id="PF12854">
    <property type="entry name" value="PPR_1"/>
    <property type="match status" value="2"/>
</dbReference>
<evidence type="ECO:0008006" key="6">
    <source>
        <dbReference type="Google" id="ProtNLM"/>
    </source>
</evidence>
<feature type="repeat" description="PPR" evidence="3">
    <location>
        <begin position="280"/>
        <end position="314"/>
    </location>
</feature>